<accession>A0A8A4TKB7</accession>
<gene>
    <name evidence="1" type="ORF">J3U87_30465</name>
</gene>
<dbReference type="EMBL" id="CP071793">
    <property type="protein sequence ID" value="QTD49927.1"/>
    <property type="molecule type" value="Genomic_DNA"/>
</dbReference>
<evidence type="ECO:0000313" key="2">
    <source>
        <dbReference type="Proteomes" id="UP000663929"/>
    </source>
</evidence>
<dbReference type="RefSeq" id="WP_237379558.1">
    <property type="nucleotide sequence ID" value="NZ_CP071793.1"/>
</dbReference>
<dbReference type="KEGG" id="scor:J3U87_30465"/>
<organism evidence="1 2">
    <name type="scientific">Sulfidibacter corallicola</name>
    <dbReference type="NCBI Taxonomy" id="2818388"/>
    <lineage>
        <taxon>Bacteria</taxon>
        <taxon>Pseudomonadati</taxon>
        <taxon>Acidobacteriota</taxon>
        <taxon>Holophagae</taxon>
        <taxon>Acanthopleuribacterales</taxon>
        <taxon>Acanthopleuribacteraceae</taxon>
        <taxon>Sulfidibacter</taxon>
    </lineage>
</organism>
<evidence type="ECO:0000313" key="1">
    <source>
        <dbReference type="EMBL" id="QTD49927.1"/>
    </source>
</evidence>
<dbReference type="AlphaFoldDB" id="A0A8A4TKB7"/>
<reference evidence="1" key="1">
    <citation type="submission" date="2021-03" db="EMBL/GenBank/DDBJ databases">
        <title>Acanthopleuribacteraceae sp. M133.</title>
        <authorList>
            <person name="Wang G."/>
        </authorList>
    </citation>
    <scope>NUCLEOTIDE SEQUENCE</scope>
    <source>
        <strain evidence="1">M133</strain>
    </source>
</reference>
<sequence length="135" mass="14321">MACRTGLFLVLTFFSGVPGTIVLCRGDNGHVAIELANEDGCVSCFDGDVHYEVPQLEQGDHCGPCVDTSLALAPLDRVHHTEWTIAAGPVLLTPPWAPVTMNRALCHARFGPIGLRPPPGPAPILAALTTVFLLI</sequence>
<name>A0A8A4TKB7_SULCO</name>
<protein>
    <submittedName>
        <fullName evidence="1">Uncharacterized protein</fullName>
    </submittedName>
</protein>
<dbReference type="Proteomes" id="UP000663929">
    <property type="component" value="Chromosome"/>
</dbReference>
<keyword evidence="2" id="KW-1185">Reference proteome</keyword>
<proteinExistence type="predicted"/>